<evidence type="ECO:0000259" key="1">
    <source>
        <dbReference type="Pfam" id="PF00266"/>
    </source>
</evidence>
<dbReference type="InterPro" id="IPR015422">
    <property type="entry name" value="PyrdxlP-dep_Trfase_small"/>
</dbReference>
<keyword evidence="2" id="KW-0032">Aminotransferase</keyword>
<sequence>MTSLLSFTDGFRDEPGYLDFGRVGPLSEVVVAETLGQTEVLSRARYGSLDHLVEQDLRARTGVSALTGFTPDQVVLQPNTSSGLMQAMFGLTGSVLLSAGDFPSVPFAAVRAAEALHVVTPLWLETLQGRVTPGQIRDQLTPAVAAVAVCLVDSRTGYRADLDGIRQVIGDRLLIVDAIQGFGVVDAAYEAADVVASGGQKWTRAGWGTGFLALSDRALERLVPVYSGYVGTDTDDPWDEVPPPSHSARAFRVTNGDAIAQARFAAALEQTSDVGVDVIQAAMNDNVSQIIELVDEFIIDIVSPRDARERAGIVVLEPPAELLTTLVASLHNHGITATTRGTTVRLSVHAALDPDTVTMLRGALTAYALAATY</sequence>
<dbReference type="STRING" id="1424661.SAMN05216281_10428"/>
<dbReference type="EMBL" id="SOFF01000029">
    <property type="protein sequence ID" value="TFB89725.1"/>
    <property type="molecule type" value="Genomic_DNA"/>
</dbReference>
<evidence type="ECO:0000313" key="2">
    <source>
        <dbReference type="EMBL" id="TFB89725.1"/>
    </source>
</evidence>
<accession>A0A1H8DU16</accession>
<dbReference type="RefSeq" id="WP_092108245.1">
    <property type="nucleotide sequence ID" value="NZ_FOCN01000004.1"/>
</dbReference>
<protein>
    <submittedName>
        <fullName evidence="2">Aminotransferase class V-fold PLP-dependent enzyme</fullName>
    </submittedName>
</protein>
<dbReference type="GO" id="GO:0008483">
    <property type="term" value="F:transaminase activity"/>
    <property type="evidence" value="ECO:0007669"/>
    <property type="project" value="UniProtKB-KW"/>
</dbReference>
<dbReference type="Proteomes" id="UP000297654">
    <property type="component" value="Unassembled WGS sequence"/>
</dbReference>
<dbReference type="InterPro" id="IPR015421">
    <property type="entry name" value="PyrdxlP-dep_Trfase_major"/>
</dbReference>
<feature type="domain" description="Aminotransferase class V" evidence="1">
    <location>
        <begin position="90"/>
        <end position="352"/>
    </location>
</feature>
<keyword evidence="2" id="KW-0808">Transferase</keyword>
<dbReference type="Gene3D" id="3.90.1150.10">
    <property type="entry name" value="Aspartate Aminotransferase, domain 1"/>
    <property type="match status" value="1"/>
</dbReference>
<dbReference type="InterPro" id="IPR000192">
    <property type="entry name" value="Aminotrans_V_dom"/>
</dbReference>
<dbReference type="SUPFAM" id="SSF53383">
    <property type="entry name" value="PLP-dependent transferases"/>
    <property type="match status" value="1"/>
</dbReference>
<dbReference type="InterPro" id="IPR015424">
    <property type="entry name" value="PyrdxlP-dep_Trfase"/>
</dbReference>
<dbReference type="Gene3D" id="3.40.640.10">
    <property type="entry name" value="Type I PLP-dependent aspartate aminotransferase-like (Major domain)"/>
    <property type="match status" value="1"/>
</dbReference>
<dbReference type="AlphaFoldDB" id="A0A1H8DU16"/>
<reference evidence="2 3" key="1">
    <citation type="submission" date="2019-03" db="EMBL/GenBank/DDBJ databases">
        <title>Genomics of glacier-inhabiting Cryobacterium strains.</title>
        <authorList>
            <person name="Liu Q."/>
            <person name="Xin Y.-H."/>
        </authorList>
    </citation>
    <scope>NUCLEOTIDE SEQUENCE [LARGE SCALE GENOMIC DNA]</scope>
    <source>
        <strain evidence="2 3">Hh15</strain>
    </source>
</reference>
<name>A0A1H8DU16_9MICO</name>
<dbReference type="OrthoDB" id="4743071at2"/>
<evidence type="ECO:0000313" key="3">
    <source>
        <dbReference type="Proteomes" id="UP000297654"/>
    </source>
</evidence>
<proteinExistence type="predicted"/>
<dbReference type="Pfam" id="PF00266">
    <property type="entry name" value="Aminotran_5"/>
    <property type="match status" value="1"/>
</dbReference>
<organism evidence="2 3">
    <name type="scientific">Cryobacterium luteum</name>
    <dbReference type="NCBI Taxonomy" id="1424661"/>
    <lineage>
        <taxon>Bacteria</taxon>
        <taxon>Bacillati</taxon>
        <taxon>Actinomycetota</taxon>
        <taxon>Actinomycetes</taxon>
        <taxon>Micrococcales</taxon>
        <taxon>Microbacteriaceae</taxon>
        <taxon>Cryobacterium</taxon>
    </lineage>
</organism>
<keyword evidence="3" id="KW-1185">Reference proteome</keyword>
<gene>
    <name evidence="2" type="ORF">E3O10_07935</name>
</gene>
<comment type="caution">
    <text evidence="2">The sequence shown here is derived from an EMBL/GenBank/DDBJ whole genome shotgun (WGS) entry which is preliminary data.</text>
</comment>